<evidence type="ECO:0000256" key="3">
    <source>
        <dbReference type="ARBA" id="ARBA00015798"/>
    </source>
</evidence>
<evidence type="ECO:0000256" key="10">
    <source>
        <dbReference type="SAM" id="MobiDB-lite"/>
    </source>
</evidence>
<comment type="function">
    <text evidence="9">Catalyzes the transfer of a farnesyl moiety from farnesyl diphosphate to a cysteine at the fourth position from the C-terminus of several proteins. The beta subunit is responsible for peptide-binding.</text>
</comment>
<evidence type="ECO:0000256" key="2">
    <source>
        <dbReference type="ARBA" id="ARBA00012702"/>
    </source>
</evidence>
<keyword evidence="13" id="KW-1185">Reference proteome</keyword>
<dbReference type="GO" id="GO:0097354">
    <property type="term" value="P:prenylation"/>
    <property type="evidence" value="ECO:0007669"/>
    <property type="project" value="UniProtKB-UniRule"/>
</dbReference>
<dbReference type="InterPro" id="IPR008930">
    <property type="entry name" value="Terpenoid_cyclase/PrenylTrfase"/>
</dbReference>
<feature type="compositionally biased region" description="Low complexity" evidence="10">
    <location>
        <begin position="477"/>
        <end position="516"/>
    </location>
</feature>
<dbReference type="STRING" id="181874.A0A409VS79"/>
<evidence type="ECO:0000256" key="1">
    <source>
        <dbReference type="ARBA" id="ARBA00010497"/>
    </source>
</evidence>
<dbReference type="CDD" id="cd02893">
    <property type="entry name" value="FTase"/>
    <property type="match status" value="1"/>
</dbReference>
<organism evidence="12 13">
    <name type="scientific">Panaeolus cyanescens</name>
    <dbReference type="NCBI Taxonomy" id="181874"/>
    <lineage>
        <taxon>Eukaryota</taxon>
        <taxon>Fungi</taxon>
        <taxon>Dikarya</taxon>
        <taxon>Basidiomycota</taxon>
        <taxon>Agaricomycotina</taxon>
        <taxon>Agaricomycetes</taxon>
        <taxon>Agaricomycetidae</taxon>
        <taxon>Agaricales</taxon>
        <taxon>Agaricineae</taxon>
        <taxon>Galeropsidaceae</taxon>
        <taxon>Panaeolus</taxon>
    </lineage>
</organism>
<accession>A0A409VS79</accession>
<dbReference type="SUPFAM" id="SSF48239">
    <property type="entry name" value="Terpenoid cyclases/Protein prenyltransferases"/>
    <property type="match status" value="1"/>
</dbReference>
<dbReference type="PANTHER" id="PTHR11774">
    <property type="entry name" value="GERANYLGERANYL TRANSFERASE TYPE BETA SUBUNIT"/>
    <property type="match status" value="1"/>
</dbReference>
<name>A0A409VS79_9AGAR</name>
<dbReference type="EC" id="2.5.1.58" evidence="2 9"/>
<dbReference type="Proteomes" id="UP000284842">
    <property type="component" value="Unassembled WGS sequence"/>
</dbReference>
<sequence>MTTPMSGVTDATPKLNINLKPTPIDGYPTQTSKVQAETEAILIEHFPKHLKELLDAQLQPESTESSAVETESSHLPTPPSSASPATATGSGSNAANASPTPTLHKNSHIQWIARNLIQGFPSRYVSQDASQPWLLFWTLQAFSVLQVGLDPGNRQRAIDKIMTWQHPDGGFAGGPGQAAHLLATYASICALAIVGKPGPNGGWDQIDREKMYKFFMSLKQKDGSFLVAHHSEVDVRGIYCLLVTATLLNLLTPELVEGTASFIASCQTYEGGFASASQPSYSLSGELIPNAPRPPLGEAHGGYTFCAVAAWVLLQPFIEASKADDKPEIDIPNLVHWLVHMQGSEIELGGFKGRTNKLVDGCYAWWCGGAFGLVEALGVGGMENAKEGSEEVPVDVGVEGAWDDVDDGLYNRQALQEYLLYAGQHPAGGLRDKPPKHADAYHTLYCLSGLSSAQHHVFPSKLKRLQIEAEWVKKHPSSTPSSSSDPSTTSTTQPPSTSTSTSTTQPDPSAQPTPSTLSINPFSLPPTIRAYSHLLSWMEEEGGSHIVGGNSNRLNATHPITNLTMTHTEGIVKWSYGA</sequence>
<evidence type="ECO:0000256" key="9">
    <source>
        <dbReference type="RuleBase" id="RU365056"/>
    </source>
</evidence>
<keyword evidence="4 9" id="KW-0637">Prenyltransferase</keyword>
<dbReference type="InterPro" id="IPR026872">
    <property type="entry name" value="FTB"/>
</dbReference>
<evidence type="ECO:0000256" key="4">
    <source>
        <dbReference type="ARBA" id="ARBA00022602"/>
    </source>
</evidence>
<feature type="region of interest" description="Disordered" evidence="10">
    <location>
        <begin position="58"/>
        <end position="103"/>
    </location>
</feature>
<dbReference type="GO" id="GO:0004660">
    <property type="term" value="F:protein farnesyltransferase activity"/>
    <property type="evidence" value="ECO:0007669"/>
    <property type="project" value="UniProtKB-UniRule"/>
</dbReference>
<comment type="caution">
    <text evidence="12">The sequence shown here is derived from an EMBL/GenBank/DDBJ whole genome shotgun (WGS) entry which is preliminary data.</text>
</comment>
<gene>
    <name evidence="12" type="ORF">CVT24_000133</name>
</gene>
<evidence type="ECO:0000313" key="12">
    <source>
        <dbReference type="EMBL" id="PPQ69089.1"/>
    </source>
</evidence>
<dbReference type="EMBL" id="NHTK01005993">
    <property type="protein sequence ID" value="PPQ69089.1"/>
    <property type="molecule type" value="Genomic_DNA"/>
</dbReference>
<dbReference type="GO" id="GO:0005965">
    <property type="term" value="C:protein farnesyltransferase complex"/>
    <property type="evidence" value="ECO:0007669"/>
    <property type="project" value="UniProtKB-UniRule"/>
</dbReference>
<keyword evidence="6 9" id="KW-0479">Metal-binding</keyword>
<protein>
    <recommendedName>
        <fullName evidence="3 9">Protein farnesyltransferase subunit beta</fullName>
        <shortName evidence="9">FTase-beta</shortName>
        <ecNumber evidence="2 9">2.5.1.58</ecNumber>
    </recommendedName>
</protein>
<feature type="region of interest" description="Disordered" evidence="10">
    <location>
        <begin position="1"/>
        <end position="29"/>
    </location>
</feature>
<reference evidence="12 13" key="1">
    <citation type="journal article" date="2018" name="Evol. Lett.">
        <title>Horizontal gene cluster transfer increased hallucinogenic mushroom diversity.</title>
        <authorList>
            <person name="Reynolds H.T."/>
            <person name="Vijayakumar V."/>
            <person name="Gluck-Thaler E."/>
            <person name="Korotkin H.B."/>
            <person name="Matheny P.B."/>
            <person name="Slot J.C."/>
        </authorList>
    </citation>
    <scope>NUCLEOTIDE SEQUENCE [LARGE SCALE GENOMIC DNA]</scope>
    <source>
        <strain evidence="12 13">2629</strain>
    </source>
</reference>
<evidence type="ECO:0000256" key="8">
    <source>
        <dbReference type="ARBA" id="ARBA00022833"/>
    </source>
</evidence>
<dbReference type="InParanoid" id="A0A409VS79"/>
<dbReference type="InterPro" id="IPR001330">
    <property type="entry name" value="Prenyltrans"/>
</dbReference>
<dbReference type="InterPro" id="IPR045089">
    <property type="entry name" value="PGGT1B-like"/>
</dbReference>
<dbReference type="Gene3D" id="1.50.10.20">
    <property type="match status" value="1"/>
</dbReference>
<feature type="region of interest" description="Disordered" evidence="10">
    <location>
        <begin position="473"/>
        <end position="522"/>
    </location>
</feature>
<feature type="compositionally biased region" description="Low complexity" evidence="10">
    <location>
        <begin position="82"/>
        <end position="101"/>
    </location>
</feature>
<comment type="catalytic activity">
    <reaction evidence="9">
        <text>L-cysteinyl-[protein] + (2E,6E)-farnesyl diphosphate = S-(2E,6E)-farnesyl-L-cysteinyl-[protein] + diphosphate</text>
        <dbReference type="Rhea" id="RHEA:13345"/>
        <dbReference type="Rhea" id="RHEA-COMP:10131"/>
        <dbReference type="Rhea" id="RHEA-COMP:11535"/>
        <dbReference type="ChEBI" id="CHEBI:29950"/>
        <dbReference type="ChEBI" id="CHEBI:33019"/>
        <dbReference type="ChEBI" id="CHEBI:86019"/>
        <dbReference type="ChEBI" id="CHEBI:175763"/>
    </reaction>
</comment>
<comment type="subunit">
    <text evidence="9">Heterodimer of an alpha and a beta subunit.</text>
</comment>
<dbReference type="GO" id="GO:0008270">
    <property type="term" value="F:zinc ion binding"/>
    <property type="evidence" value="ECO:0007669"/>
    <property type="project" value="UniProtKB-UniRule"/>
</dbReference>
<keyword evidence="5 9" id="KW-0808">Transferase</keyword>
<evidence type="ECO:0000259" key="11">
    <source>
        <dbReference type="Pfam" id="PF00432"/>
    </source>
</evidence>
<evidence type="ECO:0000256" key="5">
    <source>
        <dbReference type="ARBA" id="ARBA00022679"/>
    </source>
</evidence>
<keyword evidence="7" id="KW-0677">Repeat</keyword>
<feature type="compositionally biased region" description="Low complexity" evidence="10">
    <location>
        <begin position="61"/>
        <end position="70"/>
    </location>
</feature>
<proteinExistence type="inferred from homology"/>
<evidence type="ECO:0000256" key="7">
    <source>
        <dbReference type="ARBA" id="ARBA00022737"/>
    </source>
</evidence>
<comment type="cofactor">
    <cofactor evidence="9">
        <name>Zn(2+)</name>
        <dbReference type="ChEBI" id="CHEBI:29105"/>
    </cofactor>
    <text evidence="9">Binds 1 zinc ion per subunit.</text>
</comment>
<dbReference type="OrthoDB" id="10261146at2759"/>
<evidence type="ECO:0000313" key="13">
    <source>
        <dbReference type="Proteomes" id="UP000284842"/>
    </source>
</evidence>
<comment type="similarity">
    <text evidence="1 9">Belongs to the protein prenyltransferase subunit beta family.</text>
</comment>
<evidence type="ECO:0000256" key="6">
    <source>
        <dbReference type="ARBA" id="ARBA00022723"/>
    </source>
</evidence>
<dbReference type="FunCoup" id="A0A409VS79">
    <property type="interactions" value="190"/>
</dbReference>
<dbReference type="AlphaFoldDB" id="A0A409VS79"/>
<dbReference type="PANTHER" id="PTHR11774:SF6">
    <property type="entry name" value="PROTEIN FARNESYLTRANSFERASE SUBUNIT BETA"/>
    <property type="match status" value="1"/>
</dbReference>
<keyword evidence="8 9" id="KW-0862">Zinc</keyword>
<feature type="domain" description="Prenyltransferase alpha-alpha toroid" evidence="11">
    <location>
        <begin position="103"/>
        <end position="468"/>
    </location>
</feature>
<dbReference type="Pfam" id="PF00432">
    <property type="entry name" value="Prenyltrans"/>
    <property type="match status" value="1"/>
</dbReference>